<dbReference type="PROSITE" id="PS50021">
    <property type="entry name" value="CH"/>
    <property type="match status" value="1"/>
</dbReference>
<dbReference type="CDD" id="cd09535">
    <property type="entry name" value="SAM_BOI-like_fungal"/>
    <property type="match status" value="1"/>
</dbReference>
<feature type="region of interest" description="Disordered" evidence="4">
    <location>
        <begin position="58"/>
        <end position="154"/>
    </location>
</feature>
<feature type="compositionally biased region" description="Basic and acidic residues" evidence="4">
    <location>
        <begin position="895"/>
        <end position="934"/>
    </location>
</feature>
<organism evidence="9 10">
    <name type="scientific">Crucibulum laeve</name>
    <dbReference type="NCBI Taxonomy" id="68775"/>
    <lineage>
        <taxon>Eukaryota</taxon>
        <taxon>Fungi</taxon>
        <taxon>Dikarya</taxon>
        <taxon>Basidiomycota</taxon>
        <taxon>Agaricomycotina</taxon>
        <taxon>Agaricomycetes</taxon>
        <taxon>Agaricomycetidae</taxon>
        <taxon>Agaricales</taxon>
        <taxon>Agaricineae</taxon>
        <taxon>Nidulariaceae</taxon>
        <taxon>Crucibulum</taxon>
    </lineage>
</organism>
<dbReference type="PANTHER" id="PTHR45929:SF3">
    <property type="entry name" value="JAK PATHWAY SIGNAL TRANSDUCTION ADAPTOR MOLECULE"/>
    <property type="match status" value="1"/>
</dbReference>
<dbReference type="InterPro" id="IPR001715">
    <property type="entry name" value="CH_dom"/>
</dbReference>
<feature type="region of interest" description="Disordered" evidence="4">
    <location>
        <begin position="1097"/>
        <end position="1128"/>
    </location>
</feature>
<feature type="compositionally biased region" description="Basic and acidic residues" evidence="4">
    <location>
        <begin position="171"/>
        <end position="180"/>
    </location>
</feature>
<dbReference type="SMART" id="SM00454">
    <property type="entry name" value="SAM"/>
    <property type="match status" value="1"/>
</dbReference>
<feature type="region of interest" description="Disordered" evidence="4">
    <location>
        <begin position="169"/>
        <end position="510"/>
    </location>
</feature>
<accession>A0A5C3MGD1</accession>
<dbReference type="Gene3D" id="2.30.29.30">
    <property type="entry name" value="Pleckstrin-homology domain (PH domain)/Phosphotyrosine-binding domain (PTB)"/>
    <property type="match status" value="1"/>
</dbReference>
<dbReference type="Pfam" id="PF14604">
    <property type="entry name" value="SH3_9"/>
    <property type="match status" value="1"/>
</dbReference>
<feature type="domain" description="PH" evidence="6">
    <location>
        <begin position="975"/>
        <end position="1073"/>
    </location>
</feature>
<feature type="compositionally biased region" description="Pro residues" evidence="4">
    <location>
        <begin position="1167"/>
        <end position="1177"/>
    </location>
</feature>
<dbReference type="STRING" id="68775.A0A5C3MGD1"/>
<evidence type="ECO:0000259" key="5">
    <source>
        <dbReference type="PROSITE" id="PS50002"/>
    </source>
</evidence>
<feature type="compositionally biased region" description="Basic and acidic residues" evidence="4">
    <location>
        <begin position="820"/>
        <end position="829"/>
    </location>
</feature>
<dbReference type="GO" id="GO:0005085">
    <property type="term" value="F:guanyl-nucleotide exchange factor activity"/>
    <property type="evidence" value="ECO:0007669"/>
    <property type="project" value="UniProtKB-KW"/>
</dbReference>
<keyword evidence="10" id="KW-1185">Reference proteome</keyword>
<feature type="region of interest" description="Disordered" evidence="4">
    <location>
        <begin position="613"/>
        <end position="689"/>
    </location>
</feature>
<dbReference type="CDD" id="cd00174">
    <property type="entry name" value="SH3"/>
    <property type="match status" value="1"/>
</dbReference>
<feature type="compositionally biased region" description="Basic and acidic residues" evidence="4">
    <location>
        <begin position="789"/>
        <end position="808"/>
    </location>
</feature>
<feature type="region of interest" description="Disordered" evidence="4">
    <location>
        <begin position="732"/>
        <end position="949"/>
    </location>
</feature>
<feature type="compositionally biased region" description="Polar residues" evidence="4">
    <location>
        <begin position="345"/>
        <end position="356"/>
    </location>
</feature>
<dbReference type="Gene3D" id="1.10.150.50">
    <property type="entry name" value="Transcription Factor, Ets-1"/>
    <property type="match status" value="1"/>
</dbReference>
<feature type="compositionally biased region" description="Basic and acidic residues" evidence="4">
    <location>
        <begin position="732"/>
        <end position="745"/>
    </location>
</feature>
<keyword evidence="2" id="KW-0344">Guanine-nucleotide releasing factor</keyword>
<evidence type="ECO:0000256" key="3">
    <source>
        <dbReference type="PROSITE-ProRule" id="PRU00192"/>
    </source>
</evidence>
<dbReference type="SMART" id="SM00326">
    <property type="entry name" value="SH3"/>
    <property type="match status" value="1"/>
</dbReference>
<dbReference type="InterPro" id="IPR013761">
    <property type="entry name" value="SAM/pointed_sf"/>
</dbReference>
<feature type="compositionally biased region" description="Acidic residues" evidence="4">
    <location>
        <begin position="282"/>
        <end position="291"/>
    </location>
</feature>
<dbReference type="SUPFAM" id="SSF50729">
    <property type="entry name" value="PH domain-like"/>
    <property type="match status" value="1"/>
</dbReference>
<feature type="compositionally biased region" description="Low complexity" evidence="4">
    <location>
        <begin position="64"/>
        <end position="87"/>
    </location>
</feature>
<feature type="compositionally biased region" description="Polar residues" evidence="4">
    <location>
        <begin position="395"/>
        <end position="422"/>
    </location>
</feature>
<dbReference type="SMART" id="SM00233">
    <property type="entry name" value="PH"/>
    <property type="match status" value="1"/>
</dbReference>
<feature type="compositionally biased region" description="Acidic residues" evidence="4">
    <location>
        <begin position="330"/>
        <end position="343"/>
    </location>
</feature>
<dbReference type="PROSITE" id="PS50002">
    <property type="entry name" value="SH3"/>
    <property type="match status" value="1"/>
</dbReference>
<feature type="domain" description="SH3" evidence="5">
    <location>
        <begin position="1"/>
        <end position="63"/>
    </location>
</feature>
<dbReference type="EMBL" id="ML213591">
    <property type="protein sequence ID" value="TFK43957.1"/>
    <property type="molecule type" value="Genomic_DNA"/>
</dbReference>
<feature type="domain" description="Calponin-homology (CH)" evidence="7">
    <location>
        <begin position="1192"/>
        <end position="1300"/>
    </location>
</feature>
<keyword evidence="1 3" id="KW-0728">SH3 domain</keyword>
<dbReference type="InterPro" id="IPR001452">
    <property type="entry name" value="SH3_domain"/>
</dbReference>
<feature type="compositionally biased region" description="Low complexity" evidence="4">
    <location>
        <begin position="873"/>
        <end position="882"/>
    </location>
</feature>
<evidence type="ECO:0000259" key="8">
    <source>
        <dbReference type="PROSITE" id="PS50105"/>
    </source>
</evidence>
<proteinExistence type="predicted"/>
<feature type="compositionally biased region" description="Acidic residues" evidence="4">
    <location>
        <begin position="257"/>
        <end position="268"/>
    </location>
</feature>
<dbReference type="PROSITE" id="PS50003">
    <property type="entry name" value="PH_DOMAIN"/>
    <property type="match status" value="1"/>
</dbReference>
<dbReference type="SUPFAM" id="SSF50044">
    <property type="entry name" value="SH3-domain"/>
    <property type="match status" value="1"/>
</dbReference>
<evidence type="ECO:0000256" key="1">
    <source>
        <dbReference type="ARBA" id="ARBA00022443"/>
    </source>
</evidence>
<feature type="compositionally biased region" description="Polar residues" evidence="4">
    <location>
        <begin position="1153"/>
        <end position="1165"/>
    </location>
</feature>
<name>A0A5C3MGD1_9AGAR</name>
<dbReference type="CDD" id="cd13316">
    <property type="entry name" value="PH_Boi"/>
    <property type="match status" value="1"/>
</dbReference>
<evidence type="ECO:0000259" key="7">
    <source>
        <dbReference type="PROSITE" id="PS50021"/>
    </source>
</evidence>
<dbReference type="InterPro" id="IPR011993">
    <property type="entry name" value="PH-like_dom_sf"/>
</dbReference>
<dbReference type="Gene3D" id="2.30.30.40">
    <property type="entry name" value="SH3 Domains"/>
    <property type="match status" value="1"/>
</dbReference>
<gene>
    <name evidence="9" type="ORF">BDQ12DRAFT_719130</name>
</gene>
<dbReference type="Pfam" id="PF07647">
    <property type="entry name" value="SAM_2"/>
    <property type="match status" value="1"/>
</dbReference>
<evidence type="ECO:0008006" key="11">
    <source>
        <dbReference type="Google" id="ProtNLM"/>
    </source>
</evidence>
<dbReference type="InterPro" id="IPR001849">
    <property type="entry name" value="PH_domain"/>
</dbReference>
<feature type="region of interest" description="Disordered" evidence="4">
    <location>
        <begin position="1153"/>
        <end position="1191"/>
    </location>
</feature>
<evidence type="ECO:0000256" key="2">
    <source>
        <dbReference type="ARBA" id="ARBA00022658"/>
    </source>
</evidence>
<sequence length="1327" mass="143512">MPDYVYALHDFQPEHEDEVPFRAGERIEVVEKDDLYGDGWWQGRNLLGRVGLFPVSYTAPAPPSAEALQQSASTSSTASDSTVSASTDQPPPKTALQSLDEESEPELQSRSQSPKKQELDIIAPIPKAPAVFLNGSKTLTDDEEEDDGYAADGDGVMKATISDVQKAIEQLGRRGQDGDGSRSFSFASTKEGETDETDFDISDIDANGDDDAEGEGWHNGARQKLAERARKAVEDAEKLEALSNDSASRRRPPIEVEISDESDEEEDEGYTRRSAFSREPFIPEEDEEESDGAGKALNGTGHGKEESSATAAAESTVAGGSTATATAAASEEDLIIPEKDEAEVQTATATRSSFPAIQSPPLPYADTSRVQSPEIVGDIPRTVGDIPRAAATPFSAPSVQSNDARLSLPTPTSPTMNGSSVASAPIQLPEQVDKRSSAPASQTSISLLSSTTSSTTQETTPQVFSPPPQVAIEQPPLTASSQQATLVDSLSEVSSKKPGDKEKEKTHPSEWTVDEVVDWLKSKGFDQDVCDKFTEQEITGDVLLELDVNLLKTEIGIMAFGKRMRIANAITDLRRPPSIVYSDHPETSSPFAGTPVSQTQVFPQSQLFPQSQYTSSQFGYPQAQGYTPQSQTHSRTQSQSQSHHSFPGSTMHNYSQSMQSSLGSPLGYGPGFAGGMQQSPAVQEPSVSEGETIGVAIGDAEDMKAMKRPVQLNQSPSDGALKASAKAISDIPERAEDEDRGHMSEGEALPPKSVRRRIWGRSQDSGASAPSHHSKESYSPANGSPIVKDIPDKDKDADKDVKPKDKDSASVTSRHTRGKRSIDAGKSGDRLSIFGATFSGTLGKGRKPAPRVSEDGTLSEKASMFTLPRLHGSSIRKASSSSQRPGTSGGVESSPKAKEFKEKGVFSPKESKEEKKEEKEKERVKEKEQRDPALLRKRTSSAVANGPSSDAAKVANGVVSGTVKQGQSILDQIGEPDFSGWMRKKGDRYNSWKMRYFVLKGPHMYCLRSNSKTETRLKGYIDIVGYKVTVDENVDPGRYGFRIDHDQEKTHYFSSDEKSVVREWMKAIMKATIGRDYTKPVVSSCNIPTIPLVVAQTMNPAPRPPSPSARDATQKALRRENPNQLSSRDARVLMGIPGDDEKKQQAALDSLFTENGNGDTASGITTPKPPKAAVPPRPSRELRRLSVQRSPSTVEEDLIEWANSHLPGALKITDPNGPLCGGLALLRLAESIKGRPTSPPVPDSAFPVDENDDKLDGLFKLFDFLLDNDVKMGSVSINDVRLGKRDKIIQLLRALKSWEDKRRAIANSIGKGAVQAGSFMAPVAFRI</sequence>
<feature type="compositionally biased region" description="Low complexity" evidence="4">
    <location>
        <begin position="441"/>
        <end position="460"/>
    </location>
</feature>
<evidence type="ECO:0000259" key="6">
    <source>
        <dbReference type="PROSITE" id="PS50003"/>
    </source>
</evidence>
<dbReference type="Pfam" id="PF00169">
    <property type="entry name" value="PH"/>
    <property type="match status" value="1"/>
</dbReference>
<evidence type="ECO:0000256" key="4">
    <source>
        <dbReference type="SAM" id="MobiDB-lite"/>
    </source>
</evidence>
<feature type="compositionally biased region" description="Basic and acidic residues" evidence="4">
    <location>
        <begin position="224"/>
        <end position="240"/>
    </location>
</feature>
<evidence type="ECO:0000313" key="9">
    <source>
        <dbReference type="EMBL" id="TFK43957.1"/>
    </source>
</evidence>
<protein>
    <recommendedName>
        <fullName evidence="11">PH domain-containing protein</fullName>
    </recommendedName>
</protein>
<reference evidence="9 10" key="1">
    <citation type="journal article" date="2019" name="Nat. Ecol. Evol.">
        <title>Megaphylogeny resolves global patterns of mushroom evolution.</title>
        <authorList>
            <person name="Varga T."/>
            <person name="Krizsan K."/>
            <person name="Foldi C."/>
            <person name="Dima B."/>
            <person name="Sanchez-Garcia M."/>
            <person name="Sanchez-Ramirez S."/>
            <person name="Szollosi G.J."/>
            <person name="Szarkandi J.G."/>
            <person name="Papp V."/>
            <person name="Albert L."/>
            <person name="Andreopoulos W."/>
            <person name="Angelini C."/>
            <person name="Antonin V."/>
            <person name="Barry K.W."/>
            <person name="Bougher N.L."/>
            <person name="Buchanan P."/>
            <person name="Buyck B."/>
            <person name="Bense V."/>
            <person name="Catcheside P."/>
            <person name="Chovatia M."/>
            <person name="Cooper J."/>
            <person name="Damon W."/>
            <person name="Desjardin D."/>
            <person name="Finy P."/>
            <person name="Geml J."/>
            <person name="Haridas S."/>
            <person name="Hughes K."/>
            <person name="Justo A."/>
            <person name="Karasinski D."/>
            <person name="Kautmanova I."/>
            <person name="Kiss B."/>
            <person name="Kocsube S."/>
            <person name="Kotiranta H."/>
            <person name="LaButti K.M."/>
            <person name="Lechner B.E."/>
            <person name="Liimatainen K."/>
            <person name="Lipzen A."/>
            <person name="Lukacs Z."/>
            <person name="Mihaltcheva S."/>
            <person name="Morgado L.N."/>
            <person name="Niskanen T."/>
            <person name="Noordeloos M.E."/>
            <person name="Ohm R.A."/>
            <person name="Ortiz-Santana B."/>
            <person name="Ovrebo C."/>
            <person name="Racz N."/>
            <person name="Riley R."/>
            <person name="Savchenko A."/>
            <person name="Shiryaev A."/>
            <person name="Soop K."/>
            <person name="Spirin V."/>
            <person name="Szebenyi C."/>
            <person name="Tomsovsky M."/>
            <person name="Tulloss R.E."/>
            <person name="Uehling J."/>
            <person name="Grigoriev I.V."/>
            <person name="Vagvolgyi C."/>
            <person name="Papp T."/>
            <person name="Martin F.M."/>
            <person name="Miettinen O."/>
            <person name="Hibbett D.S."/>
            <person name="Nagy L.G."/>
        </authorList>
    </citation>
    <scope>NUCLEOTIDE SEQUENCE [LARGE SCALE GENOMIC DNA]</scope>
    <source>
        <strain evidence="9 10">CBS 166.37</strain>
    </source>
</reference>
<dbReference type="SUPFAM" id="SSF47769">
    <property type="entry name" value="SAM/Pointed domain"/>
    <property type="match status" value="1"/>
</dbReference>
<feature type="compositionally biased region" description="Acidic residues" evidence="4">
    <location>
        <begin position="193"/>
        <end position="214"/>
    </location>
</feature>
<feature type="compositionally biased region" description="Low complexity" evidence="4">
    <location>
        <begin position="629"/>
        <end position="645"/>
    </location>
</feature>
<dbReference type="InterPro" id="IPR036028">
    <property type="entry name" value="SH3-like_dom_sf"/>
</dbReference>
<evidence type="ECO:0000313" key="10">
    <source>
        <dbReference type="Proteomes" id="UP000308652"/>
    </source>
</evidence>
<dbReference type="PANTHER" id="PTHR45929">
    <property type="entry name" value="JAK PATHWAY SIGNAL TRANSDUCTION ADAPTOR MOLECULE"/>
    <property type="match status" value="1"/>
</dbReference>
<dbReference type="PRINTS" id="PR00452">
    <property type="entry name" value="SH3DOMAIN"/>
</dbReference>
<dbReference type="InterPro" id="IPR001660">
    <property type="entry name" value="SAM"/>
</dbReference>
<dbReference type="Proteomes" id="UP000308652">
    <property type="component" value="Unassembled WGS sequence"/>
</dbReference>
<dbReference type="PROSITE" id="PS50105">
    <property type="entry name" value="SAM_DOMAIN"/>
    <property type="match status" value="1"/>
</dbReference>
<feature type="compositionally biased region" description="Low complexity" evidence="4">
    <location>
        <begin position="308"/>
        <end position="329"/>
    </location>
</feature>
<feature type="compositionally biased region" description="Basic and acidic residues" evidence="4">
    <location>
        <begin position="494"/>
        <end position="508"/>
    </location>
</feature>
<dbReference type="InterPro" id="IPR050670">
    <property type="entry name" value="STAM"/>
</dbReference>
<feature type="compositionally biased region" description="Polar residues" evidence="4">
    <location>
        <begin position="613"/>
        <end position="628"/>
    </location>
</feature>
<feature type="compositionally biased region" description="Polar residues" evidence="4">
    <location>
        <begin position="477"/>
        <end position="493"/>
    </location>
</feature>
<feature type="domain" description="SAM" evidence="8">
    <location>
        <begin position="511"/>
        <end position="576"/>
    </location>
</feature>
<feature type="compositionally biased region" description="Polar residues" evidence="4">
    <location>
        <begin position="647"/>
        <end position="659"/>
    </location>
</feature>
<dbReference type="OrthoDB" id="73680at2759"/>